<feature type="compositionally biased region" description="Basic and acidic residues" evidence="1">
    <location>
        <begin position="262"/>
        <end position="272"/>
    </location>
</feature>
<feature type="compositionally biased region" description="Low complexity" evidence="1">
    <location>
        <begin position="290"/>
        <end position="299"/>
    </location>
</feature>
<dbReference type="AlphaFoldDB" id="A0A6J4TIJ0"/>
<keyword evidence="2" id="KW-0436">Ligase</keyword>
<accession>A0A6J4TIJ0</accession>
<feature type="region of interest" description="Disordered" evidence="1">
    <location>
        <begin position="262"/>
        <end position="339"/>
    </location>
</feature>
<feature type="compositionally biased region" description="Basic and acidic residues" evidence="1">
    <location>
        <begin position="317"/>
        <end position="331"/>
    </location>
</feature>
<dbReference type="EC" id="6.5.1.1" evidence="2"/>
<feature type="compositionally biased region" description="Basic and acidic residues" evidence="1">
    <location>
        <begin position="132"/>
        <end position="149"/>
    </location>
</feature>
<dbReference type="EMBL" id="CADCWC010000065">
    <property type="protein sequence ID" value="CAA9523584.1"/>
    <property type="molecule type" value="Genomic_DNA"/>
</dbReference>
<feature type="region of interest" description="Disordered" evidence="1">
    <location>
        <begin position="1"/>
        <end position="238"/>
    </location>
</feature>
<feature type="compositionally biased region" description="Basic and acidic residues" evidence="1">
    <location>
        <begin position="73"/>
        <end position="92"/>
    </location>
</feature>
<sequence length="339" mass="37391">GGVRRRGGRGGRTVARRLPPGARVLRRAGRDEARPRPVLHRARGARPAGHRPAPDHDGALPGRSRRQVLVPEARPEDRPRVADDRPGRDAERHHLRRARGHGSGARRLGRQQRLPRVPRLADALRRPGRGRRAPDRPRSHGGRHARDGARGGARGADAARRARPPGLPEDDGPPGHPRLRAGRREPRLLRRAGGRRGVRARARTPSPRPPDGRLVEGGARAPRVRRLQPERAAQDRVLGLGRPAAPRWAGLDAVRLGRARVDRSRDPHDRLRARARGGGRRSVGRDRRPPVLARAPARAVRARPRRRADGRSLAARLPEDAERAAARRAEPRPQAGRSL</sequence>
<protein>
    <submittedName>
        <fullName evidence="2">ATP-dependent DNA ligase</fullName>
        <ecNumber evidence="2">6.5.1.1</ecNumber>
    </submittedName>
</protein>
<reference evidence="2" key="1">
    <citation type="submission" date="2020-02" db="EMBL/GenBank/DDBJ databases">
        <authorList>
            <person name="Meier V. D."/>
        </authorList>
    </citation>
    <scope>NUCLEOTIDE SEQUENCE</scope>
    <source>
        <strain evidence="2">AVDCRST_MAG79</strain>
    </source>
</reference>
<dbReference type="GO" id="GO:0003910">
    <property type="term" value="F:DNA ligase (ATP) activity"/>
    <property type="evidence" value="ECO:0007669"/>
    <property type="project" value="UniProtKB-EC"/>
</dbReference>
<gene>
    <name evidence="2" type="ORF">AVDCRST_MAG79-349</name>
</gene>
<feature type="non-terminal residue" evidence="2">
    <location>
        <position position="339"/>
    </location>
</feature>
<evidence type="ECO:0000256" key="1">
    <source>
        <dbReference type="SAM" id="MobiDB-lite"/>
    </source>
</evidence>
<proteinExistence type="predicted"/>
<feature type="non-terminal residue" evidence="2">
    <location>
        <position position="1"/>
    </location>
</feature>
<organism evidence="2">
    <name type="scientific">uncultured Thermoleophilia bacterium</name>
    <dbReference type="NCBI Taxonomy" id="1497501"/>
    <lineage>
        <taxon>Bacteria</taxon>
        <taxon>Bacillati</taxon>
        <taxon>Actinomycetota</taxon>
        <taxon>Thermoleophilia</taxon>
        <taxon>environmental samples</taxon>
    </lineage>
</organism>
<feature type="compositionally biased region" description="Basic residues" evidence="1">
    <location>
        <begin position="189"/>
        <end position="202"/>
    </location>
</feature>
<name>A0A6J4TIJ0_9ACTN</name>
<evidence type="ECO:0000313" key="2">
    <source>
        <dbReference type="EMBL" id="CAA9523584.1"/>
    </source>
</evidence>